<dbReference type="FunFam" id="2.40.10.10:FF:000068">
    <property type="entry name" value="transmembrane protease serine 2"/>
    <property type="match status" value="2"/>
</dbReference>
<dbReference type="InterPro" id="IPR050173">
    <property type="entry name" value="ABC_transporter_C-like"/>
</dbReference>
<dbReference type="PROSITE" id="PS00135">
    <property type="entry name" value="TRYPSIN_SER"/>
    <property type="match status" value="1"/>
</dbReference>
<evidence type="ECO:0000256" key="11">
    <source>
        <dbReference type="RuleBase" id="RU363034"/>
    </source>
</evidence>
<dbReference type="SUPFAM" id="SSF52540">
    <property type="entry name" value="P-loop containing nucleoside triphosphate hydrolases"/>
    <property type="match status" value="1"/>
</dbReference>
<evidence type="ECO:0000256" key="1">
    <source>
        <dbReference type="ARBA" id="ARBA00004141"/>
    </source>
</evidence>
<dbReference type="FunFam" id="3.40.50.300:FF:000163">
    <property type="entry name" value="Multidrug resistance-associated protein member 4"/>
    <property type="match status" value="1"/>
</dbReference>
<evidence type="ECO:0000256" key="14">
    <source>
        <dbReference type="SAM" id="SignalP"/>
    </source>
</evidence>
<feature type="domain" description="ABC transmembrane type-1" evidence="17">
    <location>
        <begin position="728"/>
        <end position="1036"/>
    </location>
</feature>
<keyword evidence="11" id="KW-0378">Hydrolase</keyword>
<sequence length="1352" mass="153071">MIKFGFFSVIILCILISICDATRYVCDKNTVSCGCGQTNVDINARIINGENALEGSWSMMVTLRDNTNQSSSNPSEHFCGGTILSESYILTAAHCFDDVPRNSSLQHFSVAAGILNQSQPNQIIRQIDKIIIHPFYRKELRKNRHDIAILHLTKPLDLGRNSSITRTCFSPYSYSIEEMMQYPPNGTNLVAIGWGSLTAYESVILPDTLQQLTIPLVHHADKSCLQSISDPVVQFCAGLHKAGKGVCSGDSGGPIFQWIGDRWQQVGITSYVLASCLLESGQAVFTRISYFNDWINLHTSENNQTLISNNNTEVSRVQYDCSNYQGNCGCGYAQVVLSPSILSESESALPYSWSMVVSIRVGINNQHICSGTILEEYYILTAAHCLRNRLARNITIATRMYYRSESGALIRQVDRIYIHPNYTENSNQYLNDIAILRLSQSLRIVNDRLISQTCIPTTDDEWIDVSKYASNGSQLIVTDWNIINTSSISKSEILQQAEIFVMDDSETSNCYVSDDQRQNQFCAGRYGNDKGQSGGPVFMYKSNHWEQIGIIPHAIDCSTIDHADVFLRLAPYTEWMKSVMNSSLPTYPVANNNTNTSSSPSTELIGNVTYSSQSTHSTTTKHSVLLTIIADPHNILCYPPLSITTVGKVSHQYHHSMTKDMRSRSVIHQQQHQQQQRRQRRQQQRRQRQQQPRRQRQQHQRRQQQGTVKSHVYAEYLKASVGIIMGLFIVIILSSVREGTSIFSNWWLAKWSDDESYRYRILNNCTNIQNNNNNTVWSMSNAEWNNHRNQRFYIYCVIVFILVLITFFRSMITQFMFLNAGRVLHNKMFRRLIRCPIAFFDINPVGRILNRFTKDVATMDDQLPVDIYEFLNCCFPALGTVVLVGMLNPWSFIPAVISLIGLLFVRYYYAPCSRDLRRLESITRSPVYSYLTSTIHGLKVIRSYHAEYMCSIEFFSHLDDNTRANHLIFATNRWAALRFDWVALSFIGLVTIFSMIARITGYRYLSTADIAMTFSYSLSLMGVLQWMIRSSVDVETEMTSVERVLDYCSLDQEPPAQVPLNRRPPSNWPSHGRIIFENVSMSHSSDNQSSLALRHLSMTIEAGEKVGIVGRTGAGKSSLIQTLFRMGTLVNGHIKIDNINIATIGLDDVRRRISIIPQDPVLFTGTMRSNLDQFNEYSDAEIWHALEQVQLKTLVIDRMSNGLHSIVSEGGSNLSVGQKQLVCLARAILKMSKILVIDEATANVDNVTDELIQQAIREKFKECTVLTVAHRLRTVIDSDRILVLGNGELLEFDSPKVLLSNSTSHFASLVEQTGVAEAEYLRTLANMKSTKDKQDFDQEPLPDSKETDPLLI</sequence>
<dbReference type="Gene3D" id="3.40.50.300">
    <property type="entry name" value="P-loop containing nucleotide triphosphate hydrolases"/>
    <property type="match status" value="1"/>
</dbReference>
<gene>
    <name evidence="18" type="ORF">ZHD862_LOCUS22368</name>
</gene>
<accession>A0A814VL20</accession>
<keyword evidence="6" id="KW-0547">Nucleotide-binding</keyword>
<dbReference type="CDD" id="cd00190">
    <property type="entry name" value="Tryp_SPc"/>
    <property type="match status" value="2"/>
</dbReference>
<keyword evidence="4 13" id="KW-0812">Transmembrane</keyword>
<dbReference type="InterPro" id="IPR003593">
    <property type="entry name" value="AAA+_ATPase"/>
</dbReference>
<dbReference type="Pfam" id="PF00089">
    <property type="entry name" value="Trypsin"/>
    <property type="match status" value="2"/>
</dbReference>
<evidence type="ECO:0000256" key="12">
    <source>
        <dbReference type="SAM" id="MobiDB-lite"/>
    </source>
</evidence>
<evidence type="ECO:0000256" key="5">
    <source>
        <dbReference type="ARBA" id="ARBA00022737"/>
    </source>
</evidence>
<evidence type="ECO:0000256" key="8">
    <source>
        <dbReference type="ARBA" id="ARBA00022989"/>
    </source>
</evidence>
<protein>
    <submittedName>
        <fullName evidence="18">Uncharacterized protein</fullName>
    </submittedName>
</protein>
<feature type="domain" description="Peptidase S1" evidence="15">
    <location>
        <begin position="341"/>
        <end position="581"/>
    </location>
</feature>
<dbReference type="PROSITE" id="PS00134">
    <property type="entry name" value="TRYPSIN_HIS"/>
    <property type="match status" value="2"/>
</dbReference>
<dbReference type="SMART" id="SM00020">
    <property type="entry name" value="Tryp_SPc"/>
    <property type="match status" value="2"/>
</dbReference>
<keyword evidence="5" id="KW-0677">Repeat</keyword>
<dbReference type="Proteomes" id="UP000663864">
    <property type="component" value="Unassembled WGS sequence"/>
</dbReference>
<organism evidence="18 19">
    <name type="scientific">Rotaria sordida</name>
    <dbReference type="NCBI Taxonomy" id="392033"/>
    <lineage>
        <taxon>Eukaryota</taxon>
        <taxon>Metazoa</taxon>
        <taxon>Spiralia</taxon>
        <taxon>Gnathifera</taxon>
        <taxon>Rotifera</taxon>
        <taxon>Eurotatoria</taxon>
        <taxon>Bdelloidea</taxon>
        <taxon>Philodinida</taxon>
        <taxon>Philodinidae</taxon>
        <taxon>Rotaria</taxon>
    </lineage>
</organism>
<dbReference type="PANTHER" id="PTHR24223">
    <property type="entry name" value="ATP-BINDING CASSETTE SUB-FAMILY C"/>
    <property type="match status" value="1"/>
</dbReference>
<evidence type="ECO:0000256" key="10">
    <source>
        <dbReference type="ARBA" id="ARBA00023157"/>
    </source>
</evidence>
<evidence type="ECO:0000256" key="6">
    <source>
        <dbReference type="ARBA" id="ARBA00022741"/>
    </source>
</evidence>
<feature type="transmembrane region" description="Helical" evidence="13">
    <location>
        <begin position="716"/>
        <end position="736"/>
    </location>
</feature>
<dbReference type="CDD" id="cd03244">
    <property type="entry name" value="ABCC_MRP_domain2"/>
    <property type="match status" value="1"/>
</dbReference>
<keyword evidence="14" id="KW-0732">Signal</keyword>
<dbReference type="InterPro" id="IPR009003">
    <property type="entry name" value="Peptidase_S1_PA"/>
</dbReference>
<evidence type="ECO:0000313" key="19">
    <source>
        <dbReference type="Proteomes" id="UP000663864"/>
    </source>
</evidence>
<feature type="region of interest" description="Disordered" evidence="12">
    <location>
        <begin position="653"/>
        <end position="706"/>
    </location>
</feature>
<dbReference type="PROSITE" id="PS00211">
    <property type="entry name" value="ABC_TRANSPORTER_1"/>
    <property type="match status" value="1"/>
</dbReference>
<feature type="transmembrane region" description="Helical" evidence="13">
    <location>
        <begin position="981"/>
        <end position="1004"/>
    </location>
</feature>
<evidence type="ECO:0000313" key="18">
    <source>
        <dbReference type="EMBL" id="CAF1192142.1"/>
    </source>
</evidence>
<dbReference type="SUPFAM" id="SSF90123">
    <property type="entry name" value="ABC transporter transmembrane region"/>
    <property type="match status" value="1"/>
</dbReference>
<dbReference type="Gene3D" id="2.40.10.10">
    <property type="entry name" value="Trypsin-like serine proteases"/>
    <property type="match status" value="2"/>
</dbReference>
<feature type="domain" description="Peptidase S1" evidence="15">
    <location>
        <begin position="46"/>
        <end position="300"/>
    </location>
</feature>
<dbReference type="InterPro" id="IPR036640">
    <property type="entry name" value="ABC1_TM_sf"/>
</dbReference>
<dbReference type="InterPro" id="IPR033116">
    <property type="entry name" value="TRYPSIN_SER"/>
</dbReference>
<dbReference type="PANTHER" id="PTHR24223:SF456">
    <property type="entry name" value="MULTIDRUG RESISTANCE-ASSOCIATED PROTEIN LETHAL(2)03659"/>
    <property type="match status" value="1"/>
</dbReference>
<dbReference type="GO" id="GO:0140359">
    <property type="term" value="F:ABC-type transporter activity"/>
    <property type="evidence" value="ECO:0007669"/>
    <property type="project" value="InterPro"/>
</dbReference>
<dbReference type="FunFam" id="1.20.1560.10:FF:000013">
    <property type="entry name" value="ABC transporter C family member 2"/>
    <property type="match status" value="1"/>
</dbReference>
<feature type="transmembrane region" description="Helical" evidence="13">
    <location>
        <begin position="890"/>
        <end position="909"/>
    </location>
</feature>
<dbReference type="GO" id="GO:0004252">
    <property type="term" value="F:serine-type endopeptidase activity"/>
    <property type="evidence" value="ECO:0007669"/>
    <property type="project" value="InterPro"/>
</dbReference>
<comment type="caution">
    <text evidence="18">The sequence shown here is derived from an EMBL/GenBank/DDBJ whole genome shotgun (WGS) entry which is preliminary data.</text>
</comment>
<dbReference type="Pfam" id="PF00664">
    <property type="entry name" value="ABC_membrane"/>
    <property type="match status" value="1"/>
</dbReference>
<name>A0A814VL20_9BILA</name>
<dbReference type="EMBL" id="CAJNOT010001390">
    <property type="protein sequence ID" value="CAF1192142.1"/>
    <property type="molecule type" value="Genomic_DNA"/>
</dbReference>
<keyword evidence="8 13" id="KW-1133">Transmembrane helix</keyword>
<evidence type="ECO:0000256" key="3">
    <source>
        <dbReference type="ARBA" id="ARBA00022448"/>
    </source>
</evidence>
<feature type="chain" id="PRO_5032997593" evidence="14">
    <location>
        <begin position="22"/>
        <end position="1352"/>
    </location>
</feature>
<evidence type="ECO:0000259" key="15">
    <source>
        <dbReference type="PROSITE" id="PS50240"/>
    </source>
</evidence>
<dbReference type="InterPro" id="IPR018114">
    <property type="entry name" value="TRYPSIN_HIS"/>
</dbReference>
<evidence type="ECO:0000256" key="9">
    <source>
        <dbReference type="ARBA" id="ARBA00023136"/>
    </source>
</evidence>
<evidence type="ECO:0000256" key="13">
    <source>
        <dbReference type="SAM" id="Phobius"/>
    </source>
</evidence>
<keyword evidence="7" id="KW-0067">ATP-binding</keyword>
<dbReference type="InterPro" id="IPR017871">
    <property type="entry name" value="ABC_transporter-like_CS"/>
</dbReference>
<feature type="signal peptide" evidence="14">
    <location>
        <begin position="1"/>
        <end position="21"/>
    </location>
</feature>
<keyword evidence="3" id="KW-0813">Transport</keyword>
<evidence type="ECO:0000256" key="2">
    <source>
        <dbReference type="ARBA" id="ARBA00009726"/>
    </source>
</evidence>
<comment type="subcellular location">
    <subcellularLocation>
        <location evidence="1">Membrane</location>
        <topology evidence="1">Multi-pass membrane protein</topology>
    </subcellularLocation>
</comment>
<dbReference type="PROSITE" id="PS50929">
    <property type="entry name" value="ABC_TM1F"/>
    <property type="match status" value="1"/>
</dbReference>
<feature type="domain" description="ABC transporter" evidence="16">
    <location>
        <begin position="1074"/>
        <end position="1311"/>
    </location>
</feature>
<dbReference type="GO" id="GO:0006508">
    <property type="term" value="P:proteolysis"/>
    <property type="evidence" value="ECO:0007669"/>
    <property type="project" value="UniProtKB-KW"/>
</dbReference>
<keyword evidence="9 13" id="KW-0472">Membrane</keyword>
<evidence type="ECO:0000256" key="4">
    <source>
        <dbReference type="ARBA" id="ARBA00022692"/>
    </source>
</evidence>
<dbReference type="GO" id="GO:0016887">
    <property type="term" value="F:ATP hydrolysis activity"/>
    <property type="evidence" value="ECO:0007669"/>
    <property type="project" value="InterPro"/>
</dbReference>
<dbReference type="InterPro" id="IPR027417">
    <property type="entry name" value="P-loop_NTPase"/>
</dbReference>
<feature type="compositionally biased region" description="Basic residues" evidence="12">
    <location>
        <begin position="675"/>
        <end position="702"/>
    </location>
</feature>
<reference evidence="18" key="1">
    <citation type="submission" date="2021-02" db="EMBL/GenBank/DDBJ databases">
        <authorList>
            <person name="Nowell W R."/>
        </authorList>
    </citation>
    <scope>NUCLEOTIDE SEQUENCE</scope>
</reference>
<keyword evidence="11" id="KW-0720">Serine protease</keyword>
<dbReference type="PROSITE" id="PS50240">
    <property type="entry name" value="TRYPSIN_DOM"/>
    <property type="match status" value="2"/>
</dbReference>
<evidence type="ECO:0000256" key="7">
    <source>
        <dbReference type="ARBA" id="ARBA00022840"/>
    </source>
</evidence>
<dbReference type="SMART" id="SM00382">
    <property type="entry name" value="AAA"/>
    <property type="match status" value="1"/>
</dbReference>
<dbReference type="GO" id="GO:0016020">
    <property type="term" value="C:membrane"/>
    <property type="evidence" value="ECO:0007669"/>
    <property type="project" value="UniProtKB-SubCell"/>
</dbReference>
<dbReference type="InterPro" id="IPR001254">
    <property type="entry name" value="Trypsin_dom"/>
</dbReference>
<keyword evidence="10" id="KW-1015">Disulfide bond</keyword>
<dbReference type="PRINTS" id="PR00722">
    <property type="entry name" value="CHYMOTRYPSIN"/>
</dbReference>
<dbReference type="InterPro" id="IPR003439">
    <property type="entry name" value="ABC_transporter-like_ATP-bd"/>
</dbReference>
<proteinExistence type="inferred from homology"/>
<dbReference type="Pfam" id="PF00005">
    <property type="entry name" value="ABC_tran"/>
    <property type="match status" value="1"/>
</dbReference>
<dbReference type="GO" id="GO:0005524">
    <property type="term" value="F:ATP binding"/>
    <property type="evidence" value="ECO:0007669"/>
    <property type="project" value="UniProtKB-KW"/>
</dbReference>
<dbReference type="InterPro" id="IPR043504">
    <property type="entry name" value="Peptidase_S1_PA_chymotrypsin"/>
</dbReference>
<feature type="region of interest" description="Disordered" evidence="12">
    <location>
        <begin position="1331"/>
        <end position="1352"/>
    </location>
</feature>
<dbReference type="PROSITE" id="PS50893">
    <property type="entry name" value="ABC_TRANSPORTER_2"/>
    <property type="match status" value="1"/>
</dbReference>
<dbReference type="SUPFAM" id="SSF50494">
    <property type="entry name" value="Trypsin-like serine proteases"/>
    <property type="match status" value="2"/>
</dbReference>
<dbReference type="Gene3D" id="1.20.1560.10">
    <property type="entry name" value="ABC transporter type 1, transmembrane domain"/>
    <property type="match status" value="1"/>
</dbReference>
<evidence type="ECO:0000259" key="16">
    <source>
        <dbReference type="PROSITE" id="PS50893"/>
    </source>
</evidence>
<dbReference type="InterPro" id="IPR001314">
    <property type="entry name" value="Peptidase_S1A"/>
</dbReference>
<dbReference type="InterPro" id="IPR011527">
    <property type="entry name" value="ABC1_TM_dom"/>
</dbReference>
<evidence type="ECO:0000259" key="17">
    <source>
        <dbReference type="PROSITE" id="PS50929"/>
    </source>
</evidence>
<comment type="similarity">
    <text evidence="2">Belongs to the ABC transporter superfamily. ABCC family. Conjugate transporter (TC 3.A.1.208) subfamily.</text>
</comment>
<feature type="transmembrane region" description="Helical" evidence="13">
    <location>
        <begin position="792"/>
        <end position="812"/>
    </location>
</feature>
<keyword evidence="11" id="KW-0645">Protease</keyword>